<sequence length="76" mass="8527">MDTQDKWGEPLLSRGHRIKQPSTRLQDYVTNTTKRLSSSNCSPSPKADSGAPYPITDYVNYDHFSLAHRAFLASIS</sequence>
<protein>
    <submittedName>
        <fullName evidence="2">Uncharacterized protein</fullName>
    </submittedName>
</protein>
<comment type="caution">
    <text evidence="2">The sequence shown here is derived from an EMBL/GenBank/DDBJ whole genome shotgun (WGS) entry which is preliminary data.</text>
</comment>
<name>A0ABD1LIG2_9FABA</name>
<dbReference type="Proteomes" id="UP001603857">
    <property type="component" value="Unassembled WGS sequence"/>
</dbReference>
<feature type="region of interest" description="Disordered" evidence="1">
    <location>
        <begin position="1"/>
        <end position="51"/>
    </location>
</feature>
<reference evidence="2 3" key="1">
    <citation type="submission" date="2024-08" db="EMBL/GenBank/DDBJ databases">
        <title>Insights into the chromosomal genome structure of Flemingia macrophylla.</title>
        <authorList>
            <person name="Ding Y."/>
            <person name="Zhao Y."/>
            <person name="Bi W."/>
            <person name="Wu M."/>
            <person name="Zhao G."/>
            <person name="Gong Y."/>
            <person name="Li W."/>
            <person name="Zhang P."/>
        </authorList>
    </citation>
    <scope>NUCLEOTIDE SEQUENCE [LARGE SCALE GENOMIC DNA]</scope>
    <source>
        <strain evidence="2">DYQJB</strain>
        <tissue evidence="2">Leaf</tissue>
    </source>
</reference>
<accession>A0ABD1LIG2</accession>
<keyword evidence="3" id="KW-1185">Reference proteome</keyword>
<evidence type="ECO:0000313" key="3">
    <source>
        <dbReference type="Proteomes" id="UP001603857"/>
    </source>
</evidence>
<proteinExistence type="predicted"/>
<dbReference type="EMBL" id="JBGMDY010000009">
    <property type="protein sequence ID" value="KAL2323325.1"/>
    <property type="molecule type" value="Genomic_DNA"/>
</dbReference>
<evidence type="ECO:0000256" key="1">
    <source>
        <dbReference type="SAM" id="MobiDB-lite"/>
    </source>
</evidence>
<evidence type="ECO:0000313" key="2">
    <source>
        <dbReference type="EMBL" id="KAL2323325.1"/>
    </source>
</evidence>
<dbReference type="AlphaFoldDB" id="A0ABD1LIG2"/>
<gene>
    <name evidence="2" type="ORF">Fmac_027704</name>
</gene>
<feature type="compositionally biased region" description="Polar residues" evidence="1">
    <location>
        <begin position="20"/>
        <end position="43"/>
    </location>
</feature>
<organism evidence="2 3">
    <name type="scientific">Flemingia macrophylla</name>
    <dbReference type="NCBI Taxonomy" id="520843"/>
    <lineage>
        <taxon>Eukaryota</taxon>
        <taxon>Viridiplantae</taxon>
        <taxon>Streptophyta</taxon>
        <taxon>Embryophyta</taxon>
        <taxon>Tracheophyta</taxon>
        <taxon>Spermatophyta</taxon>
        <taxon>Magnoliopsida</taxon>
        <taxon>eudicotyledons</taxon>
        <taxon>Gunneridae</taxon>
        <taxon>Pentapetalae</taxon>
        <taxon>rosids</taxon>
        <taxon>fabids</taxon>
        <taxon>Fabales</taxon>
        <taxon>Fabaceae</taxon>
        <taxon>Papilionoideae</taxon>
        <taxon>50 kb inversion clade</taxon>
        <taxon>NPAAA clade</taxon>
        <taxon>indigoferoid/millettioid clade</taxon>
        <taxon>Phaseoleae</taxon>
        <taxon>Flemingia</taxon>
    </lineage>
</organism>